<dbReference type="AlphaFoldDB" id="A0A4U1BGP6"/>
<sequence length="153" mass="16652">MEYLYRGVSEEFFEKLGGKLSPKKMHENFATYASAGDPHALCGSGVECGESTLNTTILHQWEQLGLPTSGVSSSPDKERAKFYALNGGKVNKGYVFQISVTKLKEHDVSIYIVNDLVPYPAIPEDNEHILVASDFGAIPTQAIVSVESVDIGN</sequence>
<protein>
    <submittedName>
        <fullName evidence="1">Uncharacterized protein</fullName>
    </submittedName>
</protein>
<organism evidence="1 2">
    <name type="scientific">Ferrimonas sediminicola</name>
    <dbReference type="NCBI Taxonomy" id="2569538"/>
    <lineage>
        <taxon>Bacteria</taxon>
        <taxon>Pseudomonadati</taxon>
        <taxon>Pseudomonadota</taxon>
        <taxon>Gammaproteobacteria</taxon>
        <taxon>Alteromonadales</taxon>
        <taxon>Ferrimonadaceae</taxon>
        <taxon>Ferrimonas</taxon>
    </lineage>
</organism>
<dbReference type="OrthoDB" id="7062153at2"/>
<gene>
    <name evidence="1" type="ORF">FCL40_04245</name>
</gene>
<reference evidence="1 2" key="1">
    <citation type="submission" date="2019-04" db="EMBL/GenBank/DDBJ databases">
        <authorList>
            <person name="Hwang J.C."/>
        </authorList>
    </citation>
    <scope>NUCLEOTIDE SEQUENCE [LARGE SCALE GENOMIC DNA]</scope>
    <source>
        <strain evidence="1 2">IMCC35001</strain>
    </source>
</reference>
<keyword evidence="2" id="KW-1185">Reference proteome</keyword>
<accession>A0A4U1BGP6</accession>
<evidence type="ECO:0000313" key="1">
    <source>
        <dbReference type="EMBL" id="TKB50371.1"/>
    </source>
</evidence>
<name>A0A4U1BGP6_9GAMM</name>
<proteinExistence type="predicted"/>
<comment type="caution">
    <text evidence="1">The sequence shown here is derived from an EMBL/GenBank/DDBJ whole genome shotgun (WGS) entry which is preliminary data.</text>
</comment>
<evidence type="ECO:0000313" key="2">
    <source>
        <dbReference type="Proteomes" id="UP000305674"/>
    </source>
</evidence>
<dbReference type="Proteomes" id="UP000305674">
    <property type="component" value="Unassembled WGS sequence"/>
</dbReference>
<dbReference type="EMBL" id="SWCI01000002">
    <property type="protein sequence ID" value="TKB50371.1"/>
    <property type="molecule type" value="Genomic_DNA"/>
</dbReference>
<dbReference type="RefSeq" id="WP_136851682.1">
    <property type="nucleotide sequence ID" value="NZ_SWCI01000002.1"/>
</dbReference>